<evidence type="ECO:0000259" key="11">
    <source>
        <dbReference type="PROSITE" id="PS51192"/>
    </source>
</evidence>
<dbReference type="GO" id="GO:0005524">
    <property type="term" value="F:ATP binding"/>
    <property type="evidence" value="ECO:0007669"/>
    <property type="project" value="UniProtKB-KW"/>
</dbReference>
<dbReference type="Pfam" id="PF00176">
    <property type="entry name" value="SNF2-rel_dom"/>
    <property type="match status" value="1"/>
</dbReference>
<dbReference type="InterPro" id="IPR038718">
    <property type="entry name" value="SNF2-like_sf"/>
</dbReference>
<feature type="compositionally biased region" description="Basic residues" evidence="10">
    <location>
        <begin position="205"/>
        <end position="216"/>
    </location>
</feature>
<dbReference type="InterPro" id="IPR000330">
    <property type="entry name" value="SNF2_N"/>
</dbReference>
<dbReference type="InterPro" id="IPR056616">
    <property type="entry name" value="Chromo_MIT1"/>
</dbReference>
<keyword evidence="14" id="KW-1185">Reference proteome</keyword>
<name>A0A9Q0APQ8_9PEZI</name>
<evidence type="ECO:0000313" key="14">
    <source>
        <dbReference type="Proteomes" id="UP000829685"/>
    </source>
</evidence>
<accession>A0A9Q0APQ8</accession>
<dbReference type="Gene3D" id="3.40.50.300">
    <property type="entry name" value="P-loop containing nucleotide triphosphate hydrolases"/>
    <property type="match status" value="1"/>
</dbReference>
<feature type="compositionally biased region" description="Acidic residues" evidence="10">
    <location>
        <begin position="1401"/>
        <end position="1410"/>
    </location>
</feature>
<dbReference type="PANTHER" id="PTHR45623:SF17">
    <property type="entry name" value="CHROMODOMAIN-HELICASE-DNA-BINDING PROTEIN 3-RELATED"/>
    <property type="match status" value="1"/>
</dbReference>
<dbReference type="InterPro" id="IPR014001">
    <property type="entry name" value="Helicase_ATP-bd"/>
</dbReference>
<dbReference type="InterPro" id="IPR055565">
    <property type="entry name" value="DUF7141"/>
</dbReference>
<dbReference type="SUPFAM" id="SSF52540">
    <property type="entry name" value="P-loop containing nucleoside triphosphate hydrolases"/>
    <property type="match status" value="2"/>
</dbReference>
<gene>
    <name evidence="13" type="ORF">JX265_002885</name>
</gene>
<dbReference type="Pfam" id="PF00271">
    <property type="entry name" value="Helicase_C"/>
    <property type="match status" value="1"/>
</dbReference>
<keyword evidence="5" id="KW-0863">Zinc-finger</keyword>
<dbReference type="GO" id="GO:0042393">
    <property type="term" value="F:histone binding"/>
    <property type="evidence" value="ECO:0007669"/>
    <property type="project" value="TreeGrafter"/>
</dbReference>
<reference evidence="13" key="1">
    <citation type="submission" date="2021-03" db="EMBL/GenBank/DDBJ databases">
        <title>Revisited historic fungal species revealed as producer of novel bioactive compounds through whole genome sequencing and comparative genomics.</title>
        <authorList>
            <person name="Vignolle G.A."/>
            <person name="Hochenegger N."/>
            <person name="Mach R.L."/>
            <person name="Mach-Aigner A.R."/>
            <person name="Javad Rahimi M."/>
            <person name="Salim K.A."/>
            <person name="Chan C.M."/>
            <person name="Lim L.B.L."/>
            <person name="Cai F."/>
            <person name="Druzhinina I.S."/>
            <person name="U'Ren J.M."/>
            <person name="Derntl C."/>
        </authorList>
    </citation>
    <scope>NUCLEOTIDE SEQUENCE</scope>
    <source>
        <strain evidence="13">TUCIM 5799</strain>
    </source>
</reference>
<dbReference type="Proteomes" id="UP000829685">
    <property type="component" value="Unassembled WGS sequence"/>
</dbReference>
<comment type="subcellular location">
    <subcellularLocation>
        <location evidence="1">Nucleus</location>
    </subcellularLocation>
</comment>
<keyword evidence="3" id="KW-0479">Metal-binding</keyword>
<organism evidence="13 14">
    <name type="scientific">Neoarthrinium moseri</name>
    <dbReference type="NCBI Taxonomy" id="1658444"/>
    <lineage>
        <taxon>Eukaryota</taxon>
        <taxon>Fungi</taxon>
        <taxon>Dikarya</taxon>
        <taxon>Ascomycota</taxon>
        <taxon>Pezizomycotina</taxon>
        <taxon>Sordariomycetes</taxon>
        <taxon>Xylariomycetidae</taxon>
        <taxon>Amphisphaeriales</taxon>
        <taxon>Apiosporaceae</taxon>
        <taxon>Neoarthrinium</taxon>
    </lineage>
</organism>
<dbReference type="EMBL" id="JAFIMR010000005">
    <property type="protein sequence ID" value="KAI1878708.1"/>
    <property type="molecule type" value="Genomic_DNA"/>
</dbReference>
<dbReference type="GO" id="GO:0003682">
    <property type="term" value="F:chromatin binding"/>
    <property type="evidence" value="ECO:0007669"/>
    <property type="project" value="TreeGrafter"/>
</dbReference>
<dbReference type="PROSITE" id="PS51192">
    <property type="entry name" value="HELICASE_ATP_BIND_1"/>
    <property type="match status" value="1"/>
</dbReference>
<keyword evidence="4" id="KW-0547">Nucleotide-binding</keyword>
<keyword evidence="8" id="KW-0067">ATP-binding</keyword>
<feature type="region of interest" description="Disordered" evidence="10">
    <location>
        <begin position="175"/>
        <end position="269"/>
    </location>
</feature>
<feature type="compositionally biased region" description="Basic residues" evidence="10">
    <location>
        <begin position="1417"/>
        <end position="1428"/>
    </location>
</feature>
<evidence type="ECO:0000256" key="1">
    <source>
        <dbReference type="ARBA" id="ARBA00004123"/>
    </source>
</evidence>
<evidence type="ECO:0000256" key="10">
    <source>
        <dbReference type="SAM" id="MobiDB-lite"/>
    </source>
</evidence>
<evidence type="ECO:0008006" key="15">
    <source>
        <dbReference type="Google" id="ProtNLM"/>
    </source>
</evidence>
<evidence type="ECO:0000256" key="2">
    <source>
        <dbReference type="ARBA" id="ARBA00011353"/>
    </source>
</evidence>
<proteinExistence type="predicted"/>
<evidence type="ECO:0000256" key="6">
    <source>
        <dbReference type="ARBA" id="ARBA00022801"/>
    </source>
</evidence>
<keyword evidence="6" id="KW-0378">Hydrolase</keyword>
<dbReference type="InterPro" id="IPR049730">
    <property type="entry name" value="SNF2/RAD54-like_C"/>
</dbReference>
<dbReference type="SMART" id="SM00487">
    <property type="entry name" value="DEXDc"/>
    <property type="match status" value="1"/>
</dbReference>
<dbReference type="GO" id="GO:0008270">
    <property type="term" value="F:zinc ion binding"/>
    <property type="evidence" value="ECO:0007669"/>
    <property type="project" value="UniProtKB-KW"/>
</dbReference>
<feature type="compositionally biased region" description="Polar residues" evidence="10">
    <location>
        <begin position="61"/>
        <end position="71"/>
    </location>
</feature>
<dbReference type="InterPro" id="IPR016197">
    <property type="entry name" value="Chromo-like_dom_sf"/>
</dbReference>
<dbReference type="Pfam" id="PF23614">
    <property type="entry name" value="DUF7141"/>
    <property type="match status" value="1"/>
</dbReference>
<keyword evidence="7" id="KW-0862">Zinc</keyword>
<dbReference type="InterPro" id="IPR027417">
    <property type="entry name" value="P-loop_NTPase"/>
</dbReference>
<dbReference type="GO" id="GO:0140658">
    <property type="term" value="F:ATP-dependent chromatin remodeler activity"/>
    <property type="evidence" value="ECO:0007669"/>
    <property type="project" value="TreeGrafter"/>
</dbReference>
<dbReference type="PROSITE" id="PS51194">
    <property type="entry name" value="HELICASE_CTER"/>
    <property type="match status" value="1"/>
</dbReference>
<feature type="region of interest" description="Disordered" evidence="10">
    <location>
        <begin position="283"/>
        <end position="328"/>
    </location>
</feature>
<keyword evidence="9" id="KW-0539">Nucleus</keyword>
<feature type="domain" description="Helicase C-terminal" evidence="12">
    <location>
        <begin position="1079"/>
        <end position="1231"/>
    </location>
</feature>
<comment type="caution">
    <text evidence="13">The sequence shown here is derived from an EMBL/GenBank/DDBJ whole genome shotgun (WGS) entry which is preliminary data.</text>
</comment>
<dbReference type="SMART" id="SM00249">
    <property type="entry name" value="PHD"/>
    <property type="match status" value="2"/>
</dbReference>
<dbReference type="CDD" id="cd17919">
    <property type="entry name" value="DEXHc_Snf"/>
    <property type="match status" value="1"/>
</dbReference>
<dbReference type="SMART" id="SM00490">
    <property type="entry name" value="HELICc"/>
    <property type="match status" value="1"/>
</dbReference>
<dbReference type="Gene3D" id="3.40.50.10810">
    <property type="entry name" value="Tandem AAA-ATPase domain"/>
    <property type="match status" value="1"/>
</dbReference>
<feature type="compositionally biased region" description="Basic residues" evidence="10">
    <location>
        <begin position="304"/>
        <end position="323"/>
    </location>
</feature>
<dbReference type="InterPro" id="IPR011011">
    <property type="entry name" value="Znf_FYVE_PHD"/>
</dbReference>
<dbReference type="GO" id="GO:0016887">
    <property type="term" value="F:ATP hydrolysis activity"/>
    <property type="evidence" value="ECO:0007669"/>
    <property type="project" value="TreeGrafter"/>
</dbReference>
<comment type="subunit">
    <text evidence="2">Component of the NuA4 histone acetyltransferase complex.</text>
</comment>
<evidence type="ECO:0000256" key="8">
    <source>
        <dbReference type="ARBA" id="ARBA00022840"/>
    </source>
</evidence>
<evidence type="ECO:0000313" key="13">
    <source>
        <dbReference type="EMBL" id="KAI1878708.1"/>
    </source>
</evidence>
<dbReference type="InterPro" id="IPR001965">
    <property type="entry name" value="Znf_PHD"/>
</dbReference>
<feature type="compositionally biased region" description="Acidic residues" evidence="10">
    <location>
        <begin position="227"/>
        <end position="246"/>
    </location>
</feature>
<feature type="compositionally biased region" description="Acidic residues" evidence="10">
    <location>
        <begin position="1382"/>
        <end position="1392"/>
    </location>
</feature>
<dbReference type="GO" id="GO:0003677">
    <property type="term" value="F:DNA binding"/>
    <property type="evidence" value="ECO:0007669"/>
    <property type="project" value="TreeGrafter"/>
</dbReference>
<dbReference type="CDD" id="cd18793">
    <property type="entry name" value="SF2_C_SNF"/>
    <property type="match status" value="1"/>
</dbReference>
<evidence type="ECO:0000256" key="9">
    <source>
        <dbReference type="ARBA" id="ARBA00023242"/>
    </source>
</evidence>
<evidence type="ECO:0000256" key="5">
    <source>
        <dbReference type="ARBA" id="ARBA00022771"/>
    </source>
</evidence>
<sequence>MDDHGPVPEANMDDDGAGSLPDGHISASDGPDTELAEEHDPPAANMHVGQDEATDEGGPSTPESVDSTRPQTGDKGTEYSLATDPPAAKLHLFPIEVLLSPPPDPDSYAKVALPPSWVVLRVIEEIDFGDETWYSVEFDDGRVDQLAYDDLAAMERGSHALNRFRRGHDYGIEQASMASTGFKRRRDDYESDGSGDGDSAPPTRPLRRSTRQKTTSRQHSVENETYGLDDDLTGIGISEDDDNDPFEEAKPGLGPNKRTTRAGNSTKKKYTYNFQSSDDELANNVNDDKDDFVPVQSDIMPKSSSRRRKGRLRLSRPQQRRRNGRESSIEFEATRKSGRTKQATSYVVPDIDDEYEAVEERTPVAPKHVSVKEIFLPLPRDSEFVHMHMITCDTCGGDSRSGKGPLIPCQGCSLSFHKVCLGQRSQREHRVTKIGTDSFVLQCRTCIGTYQNKDARAPNHAMCQTCKSDGASCAEFSTKKTPKYEERLRQENGGEDPVTDVQPDLINNSDTVLFRCTACKRGYHFEHLPPMTKDEVLPEDLRANRLEEYSMVDWRCKDCVDSHHKIQALVAWRPVDQGSYQAGATCFDYTEDQIEYLVHWERRSHFHDTWMPGAWIFGTSASTMRVAFNKREETMLPKFTSAAAIDEEWLLPDVLLNVRFGRNVASMSEAKALSRISDVKEVFVKFQGLSYTESVWDEPPPKESGAPWDAFCAAYEEYIHGLYFTHVPDHKMAERIKQYRGLHFVKECQLKTQPQGLKRGKLMEYQLEGVNWMLFNFHQAQNIILADEMGLGKTVQVVSLITSLVHDKPNCWPYLIVVPNSTCPNWRRELKQWAPELRVVTYHGGRAAQDLAYDHELFPDGVKAGMKAHVVIMSYEAAQDCKQAFRTVKWAGLVVDEGQRLKNDRSLLYLALKEMKIPFRLLLTGTPLQNNKRELFNLLQFIDSKHNAEALDLEYAEVTKENLRKLHALIRPYFLRRTKAQVLKFLPPMAQIILPVTMTYLQEKLSKSIIAKNPDLIKAIISKGRVKQGERKGLNNILMELRRCLCHPFLFSDSVEDRTITDPEKIQQNLVEASGKLMLLNIMLPKLKERGHRVLIFSQFLMSLTIIEDFLTAIGLQHARIDGNLSALEKQKRIDAFNAPDSPLFAMLLSTRAGGVGINLATADTVIIYDPDFNPHQDIQALSRAHRIGQKDKVLCFQMTTKDTVEEKIMQIGRKKMALDHALIESMDASDDAGDGLESILKHGAEALFSGDARDRIVYDEASVDKLLDRSLIESTNAGEDESAESQFSFARVWANDEGTLTANITEDTEENNGQVDSSVWENILKQREEEHERELAAQRQEYGRGARRRNQDIRYDGVGAFLEGINDDFLTAEQSHVQGDIDNDASSEGDGDFVGKDASEDSGLEEEYSENSAGAKRNKGAKAKGKAAKAPAGRDQCKPGSSPKAENGQGDNTTRAEEPDVPTHTPAAGASPATQGSELDPTKATAESADDTAPVDGTIANSHVPAIGLSADEPVAVSTSPEC</sequence>
<dbReference type="SUPFAM" id="SSF57903">
    <property type="entry name" value="FYVE/PHD zinc finger"/>
    <property type="match status" value="1"/>
</dbReference>
<protein>
    <recommendedName>
        <fullName evidence="15">Chromatin remodeling factor mit1</fullName>
    </recommendedName>
</protein>
<evidence type="ECO:0000259" key="12">
    <source>
        <dbReference type="PROSITE" id="PS51194"/>
    </source>
</evidence>
<dbReference type="Pfam" id="PF23615">
    <property type="entry name" value="Chromo_MIT1"/>
    <property type="match status" value="1"/>
</dbReference>
<dbReference type="GO" id="GO:0000785">
    <property type="term" value="C:chromatin"/>
    <property type="evidence" value="ECO:0007669"/>
    <property type="project" value="TreeGrafter"/>
</dbReference>
<dbReference type="CDD" id="cd15489">
    <property type="entry name" value="PHD_SF"/>
    <property type="match status" value="1"/>
</dbReference>
<dbReference type="InterPro" id="IPR001650">
    <property type="entry name" value="Helicase_C-like"/>
</dbReference>
<dbReference type="Pfam" id="PF15446">
    <property type="entry name" value="zf-PHD-like"/>
    <property type="match status" value="1"/>
</dbReference>
<feature type="domain" description="Helicase ATP-binding" evidence="11">
    <location>
        <begin position="774"/>
        <end position="945"/>
    </location>
</feature>
<dbReference type="GO" id="GO:0005634">
    <property type="term" value="C:nucleus"/>
    <property type="evidence" value="ECO:0007669"/>
    <property type="project" value="UniProtKB-SubCell"/>
</dbReference>
<evidence type="ECO:0000256" key="4">
    <source>
        <dbReference type="ARBA" id="ARBA00022741"/>
    </source>
</evidence>
<evidence type="ECO:0000256" key="7">
    <source>
        <dbReference type="ARBA" id="ARBA00022833"/>
    </source>
</evidence>
<dbReference type="InterPro" id="IPR041684">
    <property type="entry name" value="Znf-PHD-like"/>
</dbReference>
<dbReference type="PANTHER" id="PTHR45623">
    <property type="entry name" value="CHROMODOMAIN-HELICASE-DNA-BINDING PROTEIN 3-RELATED-RELATED"/>
    <property type="match status" value="1"/>
</dbReference>
<dbReference type="SUPFAM" id="SSF54160">
    <property type="entry name" value="Chromo domain-like"/>
    <property type="match status" value="1"/>
</dbReference>
<evidence type="ECO:0000256" key="3">
    <source>
        <dbReference type="ARBA" id="ARBA00022723"/>
    </source>
</evidence>
<feature type="region of interest" description="Disordered" evidence="10">
    <location>
        <begin position="1381"/>
        <end position="1524"/>
    </location>
</feature>
<feature type="region of interest" description="Disordered" evidence="10">
    <location>
        <begin position="1"/>
        <end position="85"/>
    </location>
</feature>